<feature type="domain" description="Gfo/Idh/MocA-like oxidoreductase N-terminal" evidence="3">
    <location>
        <begin position="5"/>
        <end position="123"/>
    </location>
</feature>
<dbReference type="NCBIfam" id="TIGR04380">
    <property type="entry name" value="myo_inos_iolG"/>
    <property type="match status" value="1"/>
</dbReference>
<comment type="similarity">
    <text evidence="1">Belongs to the Gfo/Idh/MocA family.</text>
</comment>
<dbReference type="SUPFAM" id="SSF51735">
    <property type="entry name" value="NAD(P)-binding Rossmann-fold domains"/>
    <property type="match status" value="1"/>
</dbReference>
<dbReference type="GO" id="GO:0016491">
    <property type="term" value="F:oxidoreductase activity"/>
    <property type="evidence" value="ECO:0007669"/>
    <property type="project" value="UniProtKB-KW"/>
</dbReference>
<dbReference type="RefSeq" id="WP_338393384.1">
    <property type="nucleotide sequence ID" value="NZ_AP025314.1"/>
</dbReference>
<keyword evidence="6" id="KW-1185">Reference proteome</keyword>
<proteinExistence type="inferred from homology"/>
<dbReference type="Proteomes" id="UP001348817">
    <property type="component" value="Chromosome"/>
</dbReference>
<evidence type="ECO:0000259" key="3">
    <source>
        <dbReference type="Pfam" id="PF01408"/>
    </source>
</evidence>
<evidence type="ECO:0000313" key="5">
    <source>
        <dbReference type="EMBL" id="BDD08108.1"/>
    </source>
</evidence>
<protein>
    <submittedName>
        <fullName evidence="5">Inositol 2-dehydrogenase</fullName>
    </submittedName>
</protein>
<dbReference type="Pfam" id="PF22725">
    <property type="entry name" value="GFO_IDH_MocA_C3"/>
    <property type="match status" value="1"/>
</dbReference>
<organism evidence="5 6">
    <name type="scientific">Fulvitalea axinellae</name>
    <dbReference type="NCBI Taxonomy" id="1182444"/>
    <lineage>
        <taxon>Bacteria</taxon>
        <taxon>Pseudomonadati</taxon>
        <taxon>Bacteroidota</taxon>
        <taxon>Cytophagia</taxon>
        <taxon>Cytophagales</taxon>
        <taxon>Persicobacteraceae</taxon>
        <taxon>Fulvitalea</taxon>
    </lineage>
</organism>
<accession>A0AAU9CWY7</accession>
<keyword evidence="2" id="KW-0560">Oxidoreductase</keyword>
<dbReference type="InterPro" id="IPR030827">
    <property type="entry name" value="Myo_inos_IolG"/>
</dbReference>
<dbReference type="Gene3D" id="3.30.360.10">
    <property type="entry name" value="Dihydrodipicolinate Reductase, domain 2"/>
    <property type="match status" value="1"/>
</dbReference>
<dbReference type="InterPro" id="IPR055170">
    <property type="entry name" value="GFO_IDH_MocA-like_dom"/>
</dbReference>
<evidence type="ECO:0000313" key="6">
    <source>
        <dbReference type="Proteomes" id="UP001348817"/>
    </source>
</evidence>
<sequence>MKKLTVGIAGVGRIGKIHLENLARKFSQVTVKTAVDAMEAGREYARSLGVENVTDNIDDLINDPEIDAVIVCSPTDTHAEYTMAAARAGKHVFCEKPLDLSLDTVKEVLAVVEEAGVKLMIGFNRRFDGNFMKIRELVEAGKVGEPHILKITSRDPGPPPVSYVKVSGGMFMDMTIHDFDMARFIVGSEVKEVYATAGCMVDPEIGEAGDVDTALVTLTFENGAMGVIDNSRKAVYGYDQRVEVFGTEGMANTDNNHYDNHRFYGAGGINAALPLNFFMDRYIDAYYNEMEAFVTALEKGEDMPVSGKDGIMSMAIGLAAKKSVEEKRPVAVSEILG</sequence>
<dbReference type="FunFam" id="3.30.360.10:FF:000023">
    <property type="entry name" value="Inositol 2-dehydrogenase"/>
    <property type="match status" value="1"/>
</dbReference>
<evidence type="ECO:0000259" key="4">
    <source>
        <dbReference type="Pfam" id="PF22725"/>
    </source>
</evidence>
<name>A0AAU9CWY7_9BACT</name>
<dbReference type="KEGG" id="fax:FUAX_05400"/>
<evidence type="ECO:0000256" key="1">
    <source>
        <dbReference type="ARBA" id="ARBA00010928"/>
    </source>
</evidence>
<dbReference type="PANTHER" id="PTHR42840">
    <property type="entry name" value="NAD(P)-BINDING ROSSMANN-FOLD SUPERFAMILY PROTEIN-RELATED"/>
    <property type="match status" value="1"/>
</dbReference>
<dbReference type="InterPro" id="IPR000683">
    <property type="entry name" value="Gfo/Idh/MocA-like_OxRdtase_N"/>
</dbReference>
<dbReference type="SUPFAM" id="SSF55347">
    <property type="entry name" value="Glyceraldehyde-3-phosphate dehydrogenase-like, C-terminal domain"/>
    <property type="match status" value="1"/>
</dbReference>
<dbReference type="GO" id="GO:0000166">
    <property type="term" value="F:nucleotide binding"/>
    <property type="evidence" value="ECO:0007669"/>
    <property type="project" value="InterPro"/>
</dbReference>
<gene>
    <name evidence="5" type="ORF">FUAX_05400</name>
</gene>
<evidence type="ECO:0000256" key="2">
    <source>
        <dbReference type="ARBA" id="ARBA00023002"/>
    </source>
</evidence>
<dbReference type="AlphaFoldDB" id="A0AAU9CWY7"/>
<dbReference type="PANTHER" id="PTHR42840:SF3">
    <property type="entry name" value="BINDING ROSSMANN FOLD OXIDOREDUCTASE, PUTATIVE (AFU_ORTHOLOGUE AFUA_2G10240)-RELATED"/>
    <property type="match status" value="1"/>
</dbReference>
<dbReference type="InterPro" id="IPR036291">
    <property type="entry name" value="NAD(P)-bd_dom_sf"/>
</dbReference>
<reference evidence="5 6" key="1">
    <citation type="submission" date="2021-12" db="EMBL/GenBank/DDBJ databases">
        <title>Genome sequencing of bacteria with rrn-lacking chromosome and rrn-plasmid.</title>
        <authorList>
            <person name="Anda M."/>
            <person name="Iwasaki W."/>
        </authorList>
    </citation>
    <scope>NUCLEOTIDE SEQUENCE [LARGE SCALE GENOMIC DNA]</scope>
    <source>
        <strain evidence="5 6">DSM 100852</strain>
    </source>
</reference>
<dbReference type="Gene3D" id="3.40.50.720">
    <property type="entry name" value="NAD(P)-binding Rossmann-like Domain"/>
    <property type="match status" value="1"/>
</dbReference>
<feature type="domain" description="GFO/IDH/MocA-like oxidoreductase" evidence="4">
    <location>
        <begin position="131"/>
        <end position="251"/>
    </location>
</feature>
<dbReference type="EMBL" id="AP025314">
    <property type="protein sequence ID" value="BDD08108.1"/>
    <property type="molecule type" value="Genomic_DNA"/>
</dbReference>
<dbReference type="Pfam" id="PF01408">
    <property type="entry name" value="GFO_IDH_MocA"/>
    <property type="match status" value="1"/>
</dbReference>